<accession>A0A937VYR6</accession>
<evidence type="ECO:0000256" key="3">
    <source>
        <dbReference type="ARBA" id="ARBA00022801"/>
    </source>
</evidence>
<dbReference type="Proteomes" id="UP000712673">
    <property type="component" value="Unassembled WGS sequence"/>
</dbReference>
<evidence type="ECO:0000256" key="2">
    <source>
        <dbReference type="ARBA" id="ARBA00022723"/>
    </source>
</evidence>
<dbReference type="EMBL" id="VGLS01000169">
    <property type="protein sequence ID" value="MBM3223608.1"/>
    <property type="molecule type" value="Genomic_DNA"/>
</dbReference>
<dbReference type="PANTHER" id="PTHR43270:SF8">
    <property type="entry name" value="DI- AND TRIPEPTIDASE DUG2-RELATED"/>
    <property type="match status" value="1"/>
</dbReference>
<evidence type="ECO:0000256" key="1">
    <source>
        <dbReference type="ARBA" id="ARBA00022670"/>
    </source>
</evidence>
<dbReference type="InterPro" id="IPR011650">
    <property type="entry name" value="Peptidase_M20_dimer"/>
</dbReference>
<dbReference type="InterPro" id="IPR051458">
    <property type="entry name" value="Cyt/Met_Dipeptidase"/>
</dbReference>
<evidence type="ECO:0000313" key="5">
    <source>
        <dbReference type="EMBL" id="MBM3223608.1"/>
    </source>
</evidence>
<keyword evidence="3" id="KW-0378">Hydrolase</keyword>
<dbReference type="AlphaFoldDB" id="A0A937VYR6"/>
<evidence type="ECO:0000259" key="4">
    <source>
        <dbReference type="Pfam" id="PF07687"/>
    </source>
</evidence>
<sequence length="480" mass="52999">MLSAYWEQYQMYIQAQARTFIAELLPVLEQPSISHNTYDVRRCAEMLVGMLRQEGAQASLMETGGNPVVYGEIAGVRNDVTVVLYNHYDVKPVEPLAAWHSEPFRPVFRRGRVEEHAPVVPDWQALSDAELRSCLVYARGSGDDKGPLYGNLMALRTMRAVAGKPPCRLKFLFDGEEEMGSPNLPAFLRQHRERFQGDVMVIADGPMHPSGRPTVSLGVRGVMMLEINLHTANQVLHSGHYGNAAPNAAWDMVQLLATMRDPTGNCLIEDFYTDAQPPTSTEQELLAHMPFDEAAMQAFLGLERWDGPAHLSFYEKTLFRPTFNINGLRSGTTGAARSTAIPHQATASIDVRLVANMNMDTVCRRIVEHVKARCPGAQVDLLYGYEAYKVAVTHPQVQKVVAAVHDLCASMGEVEQPVILPTMGGSLPLSELAQALDMPLISVPLANHDDNQHAPDENLRLGHYLQGISTMLSVVHGLSQ</sequence>
<keyword evidence="2" id="KW-0479">Metal-binding</keyword>
<dbReference type="Pfam" id="PF07687">
    <property type="entry name" value="M20_dimer"/>
    <property type="match status" value="1"/>
</dbReference>
<dbReference type="Pfam" id="PF01546">
    <property type="entry name" value="Peptidase_M20"/>
    <property type="match status" value="1"/>
</dbReference>
<keyword evidence="1" id="KW-0645">Protease</keyword>
<feature type="domain" description="Peptidase M20 dimerisation" evidence="4">
    <location>
        <begin position="219"/>
        <end position="375"/>
    </location>
</feature>
<dbReference type="Gene3D" id="3.30.70.360">
    <property type="match status" value="1"/>
</dbReference>
<dbReference type="InterPro" id="IPR002933">
    <property type="entry name" value="Peptidase_M20"/>
</dbReference>
<dbReference type="GO" id="GO:0006508">
    <property type="term" value="P:proteolysis"/>
    <property type="evidence" value="ECO:0007669"/>
    <property type="project" value="UniProtKB-KW"/>
</dbReference>
<dbReference type="GO" id="GO:0046872">
    <property type="term" value="F:metal ion binding"/>
    <property type="evidence" value="ECO:0007669"/>
    <property type="project" value="UniProtKB-KW"/>
</dbReference>
<evidence type="ECO:0000313" key="6">
    <source>
        <dbReference type="Proteomes" id="UP000712673"/>
    </source>
</evidence>
<reference evidence="5" key="1">
    <citation type="submission" date="2019-03" db="EMBL/GenBank/DDBJ databases">
        <title>Lake Tanganyika Metagenome-Assembled Genomes (MAGs).</title>
        <authorList>
            <person name="Tran P."/>
        </authorList>
    </citation>
    <scope>NUCLEOTIDE SEQUENCE</scope>
    <source>
        <strain evidence="5">K_DeepCast_65m_m2_066</strain>
    </source>
</reference>
<protein>
    <submittedName>
        <fullName evidence="5">M20 family dipeptidase</fullName>
    </submittedName>
</protein>
<organism evidence="5 6">
    <name type="scientific">Tectimicrobiota bacterium</name>
    <dbReference type="NCBI Taxonomy" id="2528274"/>
    <lineage>
        <taxon>Bacteria</taxon>
        <taxon>Pseudomonadati</taxon>
        <taxon>Nitrospinota/Tectimicrobiota group</taxon>
        <taxon>Candidatus Tectimicrobiota</taxon>
    </lineage>
</organism>
<dbReference type="PANTHER" id="PTHR43270">
    <property type="entry name" value="BETA-ALA-HIS DIPEPTIDASE"/>
    <property type="match status" value="1"/>
</dbReference>
<name>A0A937VYR6_UNCTE</name>
<proteinExistence type="predicted"/>
<gene>
    <name evidence="5" type="ORF">FJZ47_07390</name>
</gene>
<dbReference type="SUPFAM" id="SSF53187">
    <property type="entry name" value="Zn-dependent exopeptidases"/>
    <property type="match status" value="1"/>
</dbReference>
<comment type="caution">
    <text evidence="5">The sequence shown here is derived from an EMBL/GenBank/DDBJ whole genome shotgun (WGS) entry which is preliminary data.</text>
</comment>
<dbReference type="GO" id="GO:0008233">
    <property type="term" value="F:peptidase activity"/>
    <property type="evidence" value="ECO:0007669"/>
    <property type="project" value="UniProtKB-KW"/>
</dbReference>
<dbReference type="Gene3D" id="3.40.630.10">
    <property type="entry name" value="Zn peptidases"/>
    <property type="match status" value="1"/>
</dbReference>